<evidence type="ECO:0000259" key="6">
    <source>
        <dbReference type="PROSITE" id="PS50966"/>
    </source>
</evidence>
<feature type="region of interest" description="Disordered" evidence="5">
    <location>
        <begin position="763"/>
        <end position="889"/>
    </location>
</feature>
<accession>A0AAU9P9I8</accession>
<evidence type="ECO:0000256" key="3">
    <source>
        <dbReference type="ARBA" id="ARBA00022833"/>
    </source>
</evidence>
<sequence>MNGDHKCSRQFKFGSIVSPEWIGRHYVTEIANKPKMKLQEMIDDIRQRYRCVVSIGQVRRARKWAKILIKGKLTEHYARIWDYAHELLRSNPGSTCQVGVTTNPDGKNYFHRFYICFKALSVSWKRGCRRVIGLDGCFLKGQVKSELLTAIGRDANNQVYPIAWVVVDVENKSNWTWFLELLSGDLDLIDGRGLVVISDQHKGLLQSVKDILPHVEHRQCARHIYANFIKAYTGLEFKKLFWAAAMSCVEGDFKRHMDKIKKLNPGAYDHLMSKEPETWCRAYMSTGYACEEVENGISECFKSIIVDARKKPLITMLEEIRIYIMDRFTHMIEESTKWNTRICPAVLKNMKLFGKNMRFWLIIHSQQHVFEARRGCDSYMVDLDGRHCTCRLWDLVGIPCVHVIATINYIHQTPDEYIDDMFSKEQFLKCYSAIISPVNCSNLWPQTEFIKPLPPVSRRMPGRPKVNRRRHVTENDGRVHTPRTVRCGKCFEYGHNQKGCKNATREPVPMPPKKKGRLRKEQCEPSQAACDRSERQEPVPMPPKKKGRPRKEQFEPSQASYDRSERQEAVPMPPKKKGRPRKKVKSDPNQASGRGCEEQVKDLFDKEDIDDDSLVDMMCTFEASLSQSKDNYQKGDGFQDAMDAIIQSILHANDDRGVEDVEPDLTKTLDEVEDAMDAILKGIDQKSQSENEDNPEPEFTEGNASDVLPEMVMLDLESVADLLGAGYSMAEIESMRGFKVELDDMPAVEMDVNEVEDIPYVDGVMEGNEDDGLINEGVEENEGDGEGDDVDEVAGEGDGDGDGAGEGDGEGDGAGEDDGEGDGDIEDEGDGAGEDDAADMEGNDVDDEGHVPPRRTRKPSERIILQKLKKPCFDKDGRGSTSSYPVDLE</sequence>
<comment type="caution">
    <text evidence="7">The sequence shown here is derived from an EMBL/GenBank/DDBJ whole genome shotgun (WGS) entry which is preliminary data.</text>
</comment>
<evidence type="ECO:0000256" key="5">
    <source>
        <dbReference type="SAM" id="MobiDB-lite"/>
    </source>
</evidence>
<feature type="compositionally biased region" description="Polar residues" evidence="5">
    <location>
        <begin position="879"/>
        <end position="889"/>
    </location>
</feature>
<evidence type="ECO:0000256" key="1">
    <source>
        <dbReference type="ARBA" id="ARBA00022723"/>
    </source>
</evidence>
<evidence type="ECO:0000256" key="2">
    <source>
        <dbReference type="ARBA" id="ARBA00022771"/>
    </source>
</evidence>
<proteinExistence type="predicted"/>
<gene>
    <name evidence="7" type="ORF">LVIROSA_LOCUS32570</name>
</gene>
<feature type="region of interest" description="Disordered" evidence="5">
    <location>
        <begin position="498"/>
        <end position="599"/>
    </location>
</feature>
<dbReference type="InterPro" id="IPR007527">
    <property type="entry name" value="Znf_SWIM"/>
</dbReference>
<organism evidence="7 8">
    <name type="scientific">Lactuca virosa</name>
    <dbReference type="NCBI Taxonomy" id="75947"/>
    <lineage>
        <taxon>Eukaryota</taxon>
        <taxon>Viridiplantae</taxon>
        <taxon>Streptophyta</taxon>
        <taxon>Embryophyta</taxon>
        <taxon>Tracheophyta</taxon>
        <taxon>Spermatophyta</taxon>
        <taxon>Magnoliopsida</taxon>
        <taxon>eudicotyledons</taxon>
        <taxon>Gunneridae</taxon>
        <taxon>Pentapetalae</taxon>
        <taxon>asterids</taxon>
        <taxon>campanulids</taxon>
        <taxon>Asterales</taxon>
        <taxon>Asteraceae</taxon>
        <taxon>Cichorioideae</taxon>
        <taxon>Cichorieae</taxon>
        <taxon>Lactucinae</taxon>
        <taxon>Lactuca</taxon>
    </lineage>
</organism>
<evidence type="ECO:0000313" key="8">
    <source>
        <dbReference type="Proteomes" id="UP001157418"/>
    </source>
</evidence>
<feature type="region of interest" description="Disordered" evidence="5">
    <location>
        <begin position="683"/>
        <end position="705"/>
    </location>
</feature>
<feature type="compositionally biased region" description="Basic residues" evidence="5">
    <location>
        <begin position="574"/>
        <end position="584"/>
    </location>
</feature>
<keyword evidence="3" id="KW-0862">Zinc</keyword>
<dbReference type="InterPro" id="IPR018289">
    <property type="entry name" value="MULE_transposase_dom"/>
</dbReference>
<evidence type="ECO:0000313" key="7">
    <source>
        <dbReference type="EMBL" id="CAH1446920.1"/>
    </source>
</evidence>
<dbReference type="SMART" id="SM00575">
    <property type="entry name" value="ZnF_PMZ"/>
    <property type="match status" value="1"/>
</dbReference>
<dbReference type="InterPro" id="IPR006564">
    <property type="entry name" value="Znf_PMZ"/>
</dbReference>
<feature type="compositionally biased region" description="Acidic residues" evidence="5">
    <location>
        <begin position="767"/>
        <end position="847"/>
    </location>
</feature>
<dbReference type="AlphaFoldDB" id="A0AAU9P9I8"/>
<name>A0AAU9P9I8_9ASTR</name>
<feature type="compositionally biased region" description="Basic residues" evidence="5">
    <location>
        <begin position="460"/>
        <end position="471"/>
    </location>
</feature>
<dbReference type="GO" id="GO:0008270">
    <property type="term" value="F:zinc ion binding"/>
    <property type="evidence" value="ECO:0007669"/>
    <property type="project" value="UniProtKB-KW"/>
</dbReference>
<dbReference type="Pfam" id="PF10551">
    <property type="entry name" value="MULE"/>
    <property type="match status" value="1"/>
</dbReference>
<protein>
    <recommendedName>
        <fullName evidence="6">SWIM-type domain-containing protein</fullName>
    </recommendedName>
</protein>
<dbReference type="Pfam" id="PF04434">
    <property type="entry name" value="SWIM"/>
    <property type="match status" value="1"/>
</dbReference>
<keyword evidence="8" id="KW-1185">Reference proteome</keyword>
<feature type="domain" description="SWIM-type" evidence="6">
    <location>
        <begin position="379"/>
        <end position="411"/>
    </location>
</feature>
<dbReference type="PROSITE" id="PS50966">
    <property type="entry name" value="ZF_SWIM"/>
    <property type="match status" value="1"/>
</dbReference>
<reference evidence="7 8" key="1">
    <citation type="submission" date="2022-01" db="EMBL/GenBank/DDBJ databases">
        <authorList>
            <person name="Xiong W."/>
            <person name="Schranz E."/>
        </authorList>
    </citation>
    <scope>NUCLEOTIDE SEQUENCE [LARGE SCALE GENOMIC DNA]</scope>
</reference>
<dbReference type="PANTHER" id="PTHR31973:SF187">
    <property type="entry name" value="MUTATOR TRANSPOSASE MUDRA PROTEIN"/>
    <property type="match status" value="1"/>
</dbReference>
<dbReference type="EMBL" id="CAKMRJ010005523">
    <property type="protein sequence ID" value="CAH1446920.1"/>
    <property type="molecule type" value="Genomic_DNA"/>
</dbReference>
<dbReference type="Proteomes" id="UP001157418">
    <property type="component" value="Unassembled WGS sequence"/>
</dbReference>
<feature type="region of interest" description="Disordered" evidence="5">
    <location>
        <begin position="455"/>
        <end position="479"/>
    </location>
</feature>
<dbReference type="PANTHER" id="PTHR31973">
    <property type="entry name" value="POLYPROTEIN, PUTATIVE-RELATED"/>
    <property type="match status" value="1"/>
</dbReference>
<keyword evidence="1" id="KW-0479">Metal-binding</keyword>
<evidence type="ECO:0000256" key="4">
    <source>
        <dbReference type="PROSITE-ProRule" id="PRU00325"/>
    </source>
</evidence>
<keyword evidence="2 4" id="KW-0863">Zinc-finger</keyword>
<feature type="compositionally biased region" description="Acidic residues" evidence="5">
    <location>
        <begin position="690"/>
        <end position="699"/>
    </location>
</feature>